<evidence type="ECO:0000256" key="10">
    <source>
        <dbReference type="ARBA" id="ARBA00022777"/>
    </source>
</evidence>
<comment type="subcellular location">
    <subcellularLocation>
        <location evidence="3">Cytoplasm</location>
    </subcellularLocation>
</comment>
<dbReference type="GO" id="GO:0016020">
    <property type="term" value="C:membrane"/>
    <property type="evidence" value="ECO:0007669"/>
    <property type="project" value="InterPro"/>
</dbReference>
<feature type="transmembrane region" description="Helical" evidence="17">
    <location>
        <begin position="163"/>
        <end position="185"/>
    </location>
</feature>
<dbReference type="GO" id="GO:0051539">
    <property type="term" value="F:4 iron, 4 sulfur cluster binding"/>
    <property type="evidence" value="ECO:0007669"/>
    <property type="project" value="UniProtKB-KW"/>
</dbReference>
<feature type="transmembrane region" description="Helical" evidence="17">
    <location>
        <begin position="135"/>
        <end position="156"/>
    </location>
</feature>
<keyword evidence="9" id="KW-0479">Metal-binding</keyword>
<dbReference type="Pfam" id="PF07730">
    <property type="entry name" value="HisKA_3"/>
    <property type="match status" value="1"/>
</dbReference>
<evidence type="ECO:0000256" key="13">
    <source>
        <dbReference type="ARBA" id="ARBA00023014"/>
    </source>
</evidence>
<keyword evidence="20" id="KW-1185">Reference proteome</keyword>
<dbReference type="InterPro" id="IPR011712">
    <property type="entry name" value="Sig_transdc_His_kin_sub3_dim/P"/>
</dbReference>
<protein>
    <recommendedName>
        <fullName evidence="5">Oxygen sensor histidine kinase NreB</fullName>
        <ecNumber evidence="4">2.7.13.3</ecNumber>
    </recommendedName>
    <alternativeName>
        <fullName evidence="15">Nitrogen regulation protein B</fullName>
    </alternativeName>
</protein>
<keyword evidence="8" id="KW-0808">Transferase</keyword>
<dbReference type="Gene3D" id="3.30.565.10">
    <property type="entry name" value="Histidine kinase-like ATPase, C-terminal domain"/>
    <property type="match status" value="1"/>
</dbReference>
<evidence type="ECO:0000256" key="11">
    <source>
        <dbReference type="ARBA" id="ARBA00023004"/>
    </source>
</evidence>
<accession>A0A7W7SRF0</accession>
<evidence type="ECO:0000256" key="8">
    <source>
        <dbReference type="ARBA" id="ARBA00022679"/>
    </source>
</evidence>
<name>A0A7W7SRF0_9ACTN</name>
<keyword evidence="16" id="KW-0175">Coiled coil</keyword>
<keyword evidence="11" id="KW-0408">Iron</keyword>
<dbReference type="EMBL" id="JACHJW010000001">
    <property type="protein sequence ID" value="MBB4959436.1"/>
    <property type="molecule type" value="Genomic_DNA"/>
</dbReference>
<dbReference type="InterPro" id="IPR004358">
    <property type="entry name" value="Sig_transdc_His_kin-like_C"/>
</dbReference>
<keyword evidence="6" id="KW-0004">4Fe-4S</keyword>
<evidence type="ECO:0000256" key="14">
    <source>
        <dbReference type="ARBA" id="ARBA00024827"/>
    </source>
</evidence>
<keyword evidence="17" id="KW-0472">Membrane</keyword>
<evidence type="ECO:0000256" key="9">
    <source>
        <dbReference type="ARBA" id="ARBA00022723"/>
    </source>
</evidence>
<dbReference type="PIRSF" id="PIRSF037434">
    <property type="entry name" value="STHK_ChrS"/>
    <property type="match status" value="1"/>
</dbReference>
<dbReference type="EC" id="2.7.13.3" evidence="4"/>
<proteinExistence type="predicted"/>
<comment type="caution">
    <text evidence="19">The sequence shown here is derived from an EMBL/GenBank/DDBJ whole genome shotgun (WGS) entry which is preliminary data.</text>
</comment>
<comment type="catalytic activity">
    <reaction evidence="1">
        <text>ATP + protein L-histidine = ADP + protein N-phospho-L-histidine.</text>
        <dbReference type="EC" id="2.7.13.3"/>
    </reaction>
</comment>
<gene>
    <name evidence="19" type="ORF">FHR38_003169</name>
</gene>
<reference evidence="19 20" key="1">
    <citation type="submission" date="2020-08" db="EMBL/GenBank/DDBJ databases">
        <title>Sequencing the genomes of 1000 actinobacteria strains.</title>
        <authorList>
            <person name="Klenk H.-P."/>
        </authorList>
    </citation>
    <scope>NUCLEOTIDE SEQUENCE [LARGE SCALE GENOMIC DNA]</scope>
    <source>
        <strain evidence="19 20">DSM 45886</strain>
    </source>
</reference>
<keyword evidence="13" id="KW-0411">Iron-sulfur</keyword>
<keyword evidence="12" id="KW-0902">Two-component regulatory system</keyword>
<evidence type="ECO:0000313" key="20">
    <source>
        <dbReference type="Proteomes" id="UP000578819"/>
    </source>
</evidence>
<dbReference type="SUPFAM" id="SSF55874">
    <property type="entry name" value="ATPase domain of HSP90 chaperone/DNA topoisomerase II/histidine kinase"/>
    <property type="match status" value="1"/>
</dbReference>
<comment type="cofactor">
    <cofactor evidence="2">
        <name>[4Fe-4S] cluster</name>
        <dbReference type="ChEBI" id="CHEBI:49883"/>
    </cofactor>
</comment>
<feature type="coiled-coil region" evidence="16">
    <location>
        <begin position="185"/>
        <end position="212"/>
    </location>
</feature>
<dbReference type="SMART" id="SM00387">
    <property type="entry name" value="HATPase_c"/>
    <property type="match status" value="1"/>
</dbReference>
<dbReference type="InterPro" id="IPR050482">
    <property type="entry name" value="Sensor_HK_TwoCompSys"/>
</dbReference>
<feature type="transmembrane region" description="Helical" evidence="17">
    <location>
        <begin position="98"/>
        <end position="129"/>
    </location>
</feature>
<evidence type="ECO:0000256" key="1">
    <source>
        <dbReference type="ARBA" id="ARBA00000085"/>
    </source>
</evidence>
<keyword evidence="17" id="KW-1133">Transmembrane helix</keyword>
<dbReference type="PRINTS" id="PR00344">
    <property type="entry name" value="BCTRLSENSOR"/>
</dbReference>
<dbReference type="GO" id="GO:0046872">
    <property type="term" value="F:metal ion binding"/>
    <property type="evidence" value="ECO:0007669"/>
    <property type="project" value="UniProtKB-KW"/>
</dbReference>
<evidence type="ECO:0000256" key="6">
    <source>
        <dbReference type="ARBA" id="ARBA00022485"/>
    </source>
</evidence>
<dbReference type="PANTHER" id="PTHR24421:SF62">
    <property type="entry name" value="SENSORY TRANSDUCTION HISTIDINE KINASE"/>
    <property type="match status" value="1"/>
</dbReference>
<dbReference type="InterPro" id="IPR003594">
    <property type="entry name" value="HATPase_dom"/>
</dbReference>
<feature type="domain" description="Histidine kinase" evidence="18">
    <location>
        <begin position="327"/>
        <end position="421"/>
    </location>
</feature>
<evidence type="ECO:0000256" key="4">
    <source>
        <dbReference type="ARBA" id="ARBA00012438"/>
    </source>
</evidence>
<dbReference type="GO" id="GO:0046983">
    <property type="term" value="F:protein dimerization activity"/>
    <property type="evidence" value="ECO:0007669"/>
    <property type="project" value="InterPro"/>
</dbReference>
<dbReference type="PROSITE" id="PS50109">
    <property type="entry name" value="HIS_KIN"/>
    <property type="match status" value="1"/>
</dbReference>
<evidence type="ECO:0000256" key="2">
    <source>
        <dbReference type="ARBA" id="ARBA00001966"/>
    </source>
</evidence>
<evidence type="ECO:0000256" key="3">
    <source>
        <dbReference type="ARBA" id="ARBA00004496"/>
    </source>
</evidence>
<evidence type="ECO:0000256" key="17">
    <source>
        <dbReference type="SAM" id="Phobius"/>
    </source>
</evidence>
<dbReference type="Pfam" id="PF02518">
    <property type="entry name" value="HATPase_c"/>
    <property type="match status" value="1"/>
</dbReference>
<dbReference type="Proteomes" id="UP000578819">
    <property type="component" value="Unassembled WGS sequence"/>
</dbReference>
<dbReference type="RefSeq" id="WP_184535365.1">
    <property type="nucleotide sequence ID" value="NZ_JACHJW010000001.1"/>
</dbReference>
<dbReference type="GO" id="GO:0000155">
    <property type="term" value="F:phosphorelay sensor kinase activity"/>
    <property type="evidence" value="ECO:0007669"/>
    <property type="project" value="InterPro"/>
</dbReference>
<keyword evidence="10 19" id="KW-0418">Kinase</keyword>
<dbReference type="InterPro" id="IPR017205">
    <property type="entry name" value="Sig_transdc_His_kinase_ChrS"/>
</dbReference>
<evidence type="ECO:0000256" key="16">
    <source>
        <dbReference type="SAM" id="Coils"/>
    </source>
</evidence>
<organism evidence="19 20">
    <name type="scientific">Micromonospora polyrhachis</name>
    <dbReference type="NCBI Taxonomy" id="1282883"/>
    <lineage>
        <taxon>Bacteria</taxon>
        <taxon>Bacillati</taxon>
        <taxon>Actinomycetota</taxon>
        <taxon>Actinomycetes</taxon>
        <taxon>Micromonosporales</taxon>
        <taxon>Micromonosporaceae</taxon>
        <taxon>Micromonospora</taxon>
    </lineage>
</organism>
<dbReference type="AlphaFoldDB" id="A0A7W7SRF0"/>
<dbReference type="PANTHER" id="PTHR24421">
    <property type="entry name" value="NITRATE/NITRITE SENSOR PROTEIN NARX-RELATED"/>
    <property type="match status" value="1"/>
</dbReference>
<keyword evidence="7" id="KW-0963">Cytoplasm</keyword>
<sequence>MGDVALSGSVALVLLRRAEHILFIGLLTVGAARAVLDGRPAVVVLTGALLLGAWYVLGVVVAQRTVPVTDLVTSPAGTVAHRGPGLLAGRTRAGWLGLAWLLVLTAGWAGLVVLSVDFVWLAFVLFLLYPQLLPLAGALPAVAVLTAGVVTAFGLHRGRLDPAAVLGPVIGAAVAVVITLVYQGLRRETDIRDRLLAELTAAQDQLATTERRAGTLAERERLAREIHDTVAQSLSSIILLLRAARSAYPDAPAAARHQLDTATAAAHSALDDTRRLVRALAPAELVGRSLPEALRRLVDGTGEFGLDGRFTVEGEPAPLPTRIEVSLLRAAQEALGNVRSHAAARRVVVTLTYLPHAVSLDVADDGRGFDPQLPAISGPTAGTGLGLAAMRARLAEVGGSLVVESAPGQGTVLGATVPLTDEVP</sequence>
<evidence type="ECO:0000256" key="7">
    <source>
        <dbReference type="ARBA" id="ARBA00022490"/>
    </source>
</evidence>
<keyword evidence="17" id="KW-0812">Transmembrane</keyword>
<dbReference type="CDD" id="cd16917">
    <property type="entry name" value="HATPase_UhpB-NarQ-NarX-like"/>
    <property type="match status" value="1"/>
</dbReference>
<evidence type="ECO:0000256" key="12">
    <source>
        <dbReference type="ARBA" id="ARBA00023012"/>
    </source>
</evidence>
<evidence type="ECO:0000256" key="15">
    <source>
        <dbReference type="ARBA" id="ARBA00030800"/>
    </source>
</evidence>
<dbReference type="InterPro" id="IPR005467">
    <property type="entry name" value="His_kinase_dom"/>
</dbReference>
<dbReference type="GO" id="GO:0005737">
    <property type="term" value="C:cytoplasm"/>
    <property type="evidence" value="ECO:0007669"/>
    <property type="project" value="UniProtKB-SubCell"/>
</dbReference>
<evidence type="ECO:0000313" key="19">
    <source>
        <dbReference type="EMBL" id="MBB4959436.1"/>
    </source>
</evidence>
<evidence type="ECO:0000256" key="5">
    <source>
        <dbReference type="ARBA" id="ARBA00017322"/>
    </source>
</evidence>
<comment type="function">
    <text evidence="14">Member of the two-component regulatory system NreB/NreC involved in the control of dissimilatory nitrate/nitrite reduction in response to oxygen. NreB functions as a direct oxygen sensor histidine kinase which is autophosphorylated, in the absence of oxygen, probably at the conserved histidine residue, and transfers its phosphate group probably to a conserved aspartate residue of NreC. NreB/NreC activates the expression of the nitrate (narGHJI) and nitrite (nir) reductase operons, as well as the putative nitrate transporter gene narT.</text>
</comment>
<dbReference type="Gene3D" id="1.20.5.1930">
    <property type="match status" value="1"/>
</dbReference>
<evidence type="ECO:0000259" key="18">
    <source>
        <dbReference type="PROSITE" id="PS50109"/>
    </source>
</evidence>
<dbReference type="InterPro" id="IPR036890">
    <property type="entry name" value="HATPase_C_sf"/>
</dbReference>
<feature type="transmembrane region" description="Helical" evidence="17">
    <location>
        <begin position="42"/>
        <end position="62"/>
    </location>
</feature>